<protein>
    <recommendedName>
        <fullName evidence="4">HupE / UreJ protein</fullName>
    </recommendedName>
</protein>
<sequence length="322" mass="35822">MNRYLFLFSIFLNSVGFAHEIRPAFLQILQSDSSGSYEASFRQPQIAGRFLGLTLSTNCQQESISSVVNTSALTETFELDCGSQSLNEIEIVGLDRTMIDTLVRIITFNEEGENNSTILITGDEPRISLSSENFGLPVYLSIGFEHLLNGYDHILFVLMLLYLIHRPLDIIKIVTIFTVAHSITLALSVFDIIKISQAPVEAVIAGSIVLLAYENLRSTKSIKLQYLGFVALTFGLLHGLGFAGALTEIGLPQSSQLSALFLFNLGLELGQLTIIVVFLIVAMAIRIKRNRLLFYAPVYLSGGIASYWFFERSWQIMSPLIY</sequence>
<keyword evidence="1" id="KW-0472">Membrane</keyword>
<evidence type="ECO:0000313" key="3">
    <source>
        <dbReference type="Proteomes" id="UP000219329"/>
    </source>
</evidence>
<feature type="transmembrane region" description="Helical" evidence="1">
    <location>
        <begin position="170"/>
        <end position="190"/>
    </location>
</feature>
<dbReference type="Pfam" id="PF13795">
    <property type="entry name" value="HupE_UreJ_2"/>
    <property type="match status" value="1"/>
</dbReference>
<feature type="transmembrane region" description="Helical" evidence="1">
    <location>
        <begin position="292"/>
        <end position="310"/>
    </location>
</feature>
<dbReference type="EMBL" id="NTJZ01000013">
    <property type="protein sequence ID" value="PDH32750.1"/>
    <property type="molecule type" value="Genomic_DNA"/>
</dbReference>
<organism evidence="2 3">
    <name type="scientific">OM182 bacterium MED-G28</name>
    <dbReference type="NCBI Taxonomy" id="1986256"/>
    <lineage>
        <taxon>Bacteria</taxon>
        <taxon>Pseudomonadati</taxon>
        <taxon>Pseudomonadota</taxon>
        <taxon>Gammaproteobacteria</taxon>
        <taxon>OMG group</taxon>
        <taxon>OM182 clade</taxon>
    </lineage>
</organism>
<proteinExistence type="predicted"/>
<evidence type="ECO:0008006" key="4">
    <source>
        <dbReference type="Google" id="ProtNLM"/>
    </source>
</evidence>
<feature type="transmembrane region" description="Helical" evidence="1">
    <location>
        <begin position="226"/>
        <end position="247"/>
    </location>
</feature>
<accession>A0A2A5W8F4</accession>
<evidence type="ECO:0000313" key="2">
    <source>
        <dbReference type="EMBL" id="PDH32750.1"/>
    </source>
</evidence>
<feature type="transmembrane region" description="Helical" evidence="1">
    <location>
        <begin position="259"/>
        <end position="285"/>
    </location>
</feature>
<keyword evidence="1" id="KW-1133">Transmembrane helix</keyword>
<evidence type="ECO:0000256" key="1">
    <source>
        <dbReference type="SAM" id="Phobius"/>
    </source>
</evidence>
<name>A0A2A5W8F4_9GAMM</name>
<comment type="caution">
    <text evidence="2">The sequence shown here is derived from an EMBL/GenBank/DDBJ whole genome shotgun (WGS) entry which is preliminary data.</text>
</comment>
<gene>
    <name evidence="2" type="ORF">CNF02_10830</name>
</gene>
<reference evidence="2 3" key="1">
    <citation type="submission" date="2017-08" db="EMBL/GenBank/DDBJ databases">
        <title>Fine stratification of microbial communities through a metagenomic profile of the photic zone.</title>
        <authorList>
            <person name="Haro-Moreno J.M."/>
            <person name="Lopez-Perez M."/>
            <person name="De La Torre J."/>
            <person name="Picazo A."/>
            <person name="Camacho A."/>
            <person name="Rodriguez-Valera F."/>
        </authorList>
    </citation>
    <scope>NUCLEOTIDE SEQUENCE [LARGE SCALE GENOMIC DNA]</scope>
    <source>
        <strain evidence="2">MED-G28</strain>
    </source>
</reference>
<dbReference type="AlphaFoldDB" id="A0A2A5W8F4"/>
<dbReference type="InterPro" id="IPR032809">
    <property type="entry name" value="Put_HupE_UreJ"/>
</dbReference>
<keyword evidence="1" id="KW-0812">Transmembrane</keyword>
<dbReference type="Proteomes" id="UP000219329">
    <property type="component" value="Unassembled WGS sequence"/>
</dbReference>